<comment type="caution">
    <text evidence="2">The sequence shown here is derived from an EMBL/GenBank/DDBJ whole genome shotgun (WGS) entry which is preliminary data.</text>
</comment>
<proteinExistence type="predicted"/>
<accession>A0A135WDL3</accession>
<dbReference type="OrthoDB" id="1247029at2"/>
<sequence>MIIGNGVLATAVRDFDREDLVFFASGVSNSLENRASEFEREKNLLHSTIEKFPEKKLIYFSTCSIYDSSKAKSPYVLHKLNIEKIISEQCSQYAIFRVGNAVGKGGNMNTLINFLKNAIETGKQIQVHRNARRIFIGVNDIAIFISRHIDSIHNTIFNLVYPYQFSMEEVIIPLEKYLNRKALYEVTDEGAYYDIIFEESTKTFFDHISPEEYIKKLYTSYL</sequence>
<gene>
    <name evidence="2" type="ORF">AU378_11265</name>
</gene>
<dbReference type="Proteomes" id="UP000070513">
    <property type="component" value="Unassembled WGS sequence"/>
</dbReference>
<feature type="domain" description="NAD-dependent epimerase/dehydratase" evidence="1">
    <location>
        <begin position="37"/>
        <end position="158"/>
    </location>
</feature>
<dbReference type="SUPFAM" id="SSF51735">
    <property type="entry name" value="NAD(P)-binding Rossmann-fold domains"/>
    <property type="match status" value="1"/>
</dbReference>
<dbReference type="Gene3D" id="3.40.50.720">
    <property type="entry name" value="NAD(P)-binding Rossmann-like Domain"/>
    <property type="match status" value="1"/>
</dbReference>
<organism evidence="2 3">
    <name type="scientific">Chryseobacterium kwangjuense</name>
    <dbReference type="NCBI Taxonomy" id="267125"/>
    <lineage>
        <taxon>Bacteria</taxon>
        <taxon>Pseudomonadati</taxon>
        <taxon>Bacteroidota</taxon>
        <taxon>Flavobacteriia</taxon>
        <taxon>Flavobacteriales</taxon>
        <taxon>Weeksellaceae</taxon>
        <taxon>Chryseobacterium group</taxon>
        <taxon>Chryseobacterium</taxon>
    </lineage>
</organism>
<reference evidence="2 3" key="2">
    <citation type="journal article" date="2016" name="Genome Announc.">
        <title>Draft Genome Sequence of a Biocontrol Rhizobacterium, Chryseobacterium kwangjuense Strain KJ1R5, Isolated from Pepper (Capsicum annuum).</title>
        <authorList>
            <person name="Jeong J.J."/>
            <person name="Park H."/>
            <person name="Park B.H."/>
            <person name="Mannaa M."/>
            <person name="Sang M.K."/>
            <person name="Choi I.G."/>
            <person name="Kim K.D."/>
        </authorList>
    </citation>
    <scope>NUCLEOTIDE SEQUENCE [LARGE SCALE GENOMIC DNA]</scope>
    <source>
        <strain evidence="2 3">KJ1R5</strain>
    </source>
</reference>
<dbReference type="RefSeq" id="WP_062651149.1">
    <property type="nucleotide sequence ID" value="NZ_LPUR01000011.1"/>
</dbReference>
<evidence type="ECO:0000259" key="1">
    <source>
        <dbReference type="Pfam" id="PF01370"/>
    </source>
</evidence>
<dbReference type="EMBL" id="LPUR01000011">
    <property type="protein sequence ID" value="KXH83008.1"/>
    <property type="molecule type" value="Genomic_DNA"/>
</dbReference>
<name>A0A135WDL3_9FLAO</name>
<reference evidence="3" key="1">
    <citation type="submission" date="2015-12" db="EMBL/GenBank/DDBJ databases">
        <title>Genome sequence of a biocontrol rhizobacterium Chryseobacterium kwangjuense strain KJ1R5 isolated from pepper (Capsicum annuum L.).</title>
        <authorList>
            <person name="Jeong J.-J."/>
            <person name="Park H."/>
            <person name="Mannaa M."/>
            <person name="Sang M.K."/>
            <person name="Choi I.-G."/>
            <person name="Kim K.D."/>
        </authorList>
    </citation>
    <scope>NUCLEOTIDE SEQUENCE [LARGE SCALE GENOMIC DNA]</scope>
    <source>
        <strain evidence="3">KJ1R5</strain>
    </source>
</reference>
<dbReference type="InterPro" id="IPR036291">
    <property type="entry name" value="NAD(P)-bd_dom_sf"/>
</dbReference>
<protein>
    <recommendedName>
        <fullName evidence="1">NAD-dependent epimerase/dehydratase domain-containing protein</fullName>
    </recommendedName>
</protein>
<evidence type="ECO:0000313" key="3">
    <source>
        <dbReference type="Proteomes" id="UP000070513"/>
    </source>
</evidence>
<dbReference type="Pfam" id="PF01370">
    <property type="entry name" value="Epimerase"/>
    <property type="match status" value="1"/>
</dbReference>
<evidence type="ECO:0000313" key="2">
    <source>
        <dbReference type="EMBL" id="KXH83008.1"/>
    </source>
</evidence>
<dbReference type="InterPro" id="IPR001509">
    <property type="entry name" value="Epimerase_deHydtase"/>
</dbReference>
<dbReference type="AlphaFoldDB" id="A0A135WDL3"/>